<reference evidence="5" key="1">
    <citation type="submission" date="2020-10" db="EMBL/GenBank/DDBJ databases">
        <authorList>
            <person name="Gilroy R."/>
        </authorList>
    </citation>
    <scope>NUCLEOTIDE SEQUENCE</scope>
    <source>
        <strain evidence="5">13766</strain>
    </source>
</reference>
<accession>A0A9D1G3C4</accession>
<sequence>MLAIETRNLQKRYRARVKPPGLRASFKALARSEYREVDAVRSVNLAVERGETLACIGPNGAGKSTLIKMLTGILYPSDGEARVLGLAPQAERQALSRRIGAVFGQKSLLWYHLPAADSFELLGAIYDLDRQTLKARTQSLVREFELEEFFLTPVRKLSLGQRMRCEIAASLLHAPELLFLDEPTIGLDVVAKRKIRECILRMNRAHGVTVFLTSHDPGDVEALCHRAVVLDAGAVVFDGTVEALRRAYWSERRIRVRYAEEGVVPPLPMARRTADGEYLLETSADGADAVLRSLIAAGPVADVTVEEPSMESILERIYTSHGGDAKCASTAPSRGST</sequence>
<evidence type="ECO:0000256" key="3">
    <source>
        <dbReference type="ARBA" id="ARBA00022840"/>
    </source>
</evidence>
<dbReference type="PROSITE" id="PS50893">
    <property type="entry name" value="ABC_TRANSPORTER_2"/>
    <property type="match status" value="1"/>
</dbReference>
<dbReference type="GO" id="GO:0005524">
    <property type="term" value="F:ATP binding"/>
    <property type="evidence" value="ECO:0007669"/>
    <property type="project" value="UniProtKB-KW"/>
</dbReference>
<protein>
    <submittedName>
        <fullName evidence="5">ATP-binding cassette domain-containing protein</fullName>
    </submittedName>
</protein>
<dbReference type="AlphaFoldDB" id="A0A9D1G3C4"/>
<dbReference type="InterPro" id="IPR027417">
    <property type="entry name" value="P-loop_NTPase"/>
</dbReference>
<proteinExistence type="predicted"/>
<dbReference type="InterPro" id="IPR003439">
    <property type="entry name" value="ABC_transporter-like_ATP-bd"/>
</dbReference>
<dbReference type="Pfam" id="PF00005">
    <property type="entry name" value="ABC_tran"/>
    <property type="match status" value="1"/>
</dbReference>
<dbReference type="Gene3D" id="3.40.50.300">
    <property type="entry name" value="P-loop containing nucleotide triphosphate hydrolases"/>
    <property type="match status" value="1"/>
</dbReference>
<keyword evidence="2" id="KW-0547">Nucleotide-binding</keyword>
<dbReference type="PANTHER" id="PTHR42711:SF1">
    <property type="entry name" value="ABC-TRANSPORT PROTEIN, ATP-BINDING COMPONENT"/>
    <property type="match status" value="1"/>
</dbReference>
<reference evidence="5" key="2">
    <citation type="journal article" date="2021" name="PeerJ">
        <title>Extensive microbial diversity within the chicken gut microbiome revealed by metagenomics and culture.</title>
        <authorList>
            <person name="Gilroy R."/>
            <person name="Ravi A."/>
            <person name="Getino M."/>
            <person name="Pursley I."/>
            <person name="Horton D.L."/>
            <person name="Alikhan N.F."/>
            <person name="Baker D."/>
            <person name="Gharbi K."/>
            <person name="Hall N."/>
            <person name="Watson M."/>
            <person name="Adriaenssens E.M."/>
            <person name="Foster-Nyarko E."/>
            <person name="Jarju S."/>
            <person name="Secka A."/>
            <person name="Antonio M."/>
            <person name="Oren A."/>
            <person name="Chaudhuri R.R."/>
            <person name="La Ragione R."/>
            <person name="Hildebrand F."/>
            <person name="Pallen M.J."/>
        </authorList>
    </citation>
    <scope>NUCLEOTIDE SEQUENCE</scope>
    <source>
        <strain evidence="5">13766</strain>
    </source>
</reference>
<name>A0A9D1G3C4_9FIRM</name>
<dbReference type="InterPro" id="IPR003593">
    <property type="entry name" value="AAA+_ATPase"/>
</dbReference>
<dbReference type="Proteomes" id="UP000824140">
    <property type="component" value="Unassembled WGS sequence"/>
</dbReference>
<evidence type="ECO:0000256" key="1">
    <source>
        <dbReference type="ARBA" id="ARBA00022448"/>
    </source>
</evidence>
<dbReference type="InterPro" id="IPR050763">
    <property type="entry name" value="ABC_transporter_ATP-binding"/>
</dbReference>
<evidence type="ECO:0000259" key="4">
    <source>
        <dbReference type="PROSITE" id="PS50893"/>
    </source>
</evidence>
<dbReference type="SUPFAM" id="SSF52540">
    <property type="entry name" value="P-loop containing nucleoside triphosphate hydrolases"/>
    <property type="match status" value="1"/>
</dbReference>
<keyword evidence="3 5" id="KW-0067">ATP-binding</keyword>
<evidence type="ECO:0000313" key="6">
    <source>
        <dbReference type="Proteomes" id="UP000824140"/>
    </source>
</evidence>
<comment type="caution">
    <text evidence="5">The sequence shown here is derived from an EMBL/GenBank/DDBJ whole genome shotgun (WGS) entry which is preliminary data.</text>
</comment>
<dbReference type="GO" id="GO:0016887">
    <property type="term" value="F:ATP hydrolysis activity"/>
    <property type="evidence" value="ECO:0007669"/>
    <property type="project" value="InterPro"/>
</dbReference>
<evidence type="ECO:0000313" key="5">
    <source>
        <dbReference type="EMBL" id="HIS93710.1"/>
    </source>
</evidence>
<feature type="domain" description="ABC transporter" evidence="4">
    <location>
        <begin position="24"/>
        <end position="257"/>
    </location>
</feature>
<dbReference type="EMBL" id="DVJN01000224">
    <property type="protein sequence ID" value="HIS93710.1"/>
    <property type="molecule type" value="Genomic_DNA"/>
</dbReference>
<evidence type="ECO:0000256" key="2">
    <source>
        <dbReference type="ARBA" id="ARBA00022741"/>
    </source>
</evidence>
<organism evidence="5 6">
    <name type="scientific">Candidatus Alectryocaccomicrobium excrementavium</name>
    <dbReference type="NCBI Taxonomy" id="2840668"/>
    <lineage>
        <taxon>Bacteria</taxon>
        <taxon>Bacillati</taxon>
        <taxon>Bacillota</taxon>
        <taxon>Clostridia</taxon>
        <taxon>Candidatus Alectryocaccomicrobium</taxon>
    </lineage>
</organism>
<dbReference type="PANTHER" id="PTHR42711">
    <property type="entry name" value="ABC TRANSPORTER ATP-BINDING PROTEIN"/>
    <property type="match status" value="1"/>
</dbReference>
<keyword evidence="1" id="KW-0813">Transport</keyword>
<gene>
    <name evidence="5" type="ORF">IAA84_11910</name>
</gene>
<dbReference type="SMART" id="SM00382">
    <property type="entry name" value="AAA"/>
    <property type="match status" value="1"/>
</dbReference>